<comment type="caution">
    <text evidence="9">The sequence shown here is derived from an EMBL/GenBank/DDBJ whole genome shotgun (WGS) entry which is preliminary data.</text>
</comment>
<feature type="domain" description="PTS EIIA type-4" evidence="8">
    <location>
        <begin position="11"/>
        <end position="131"/>
    </location>
</feature>
<evidence type="ECO:0000256" key="2">
    <source>
        <dbReference type="ARBA" id="ARBA00022448"/>
    </source>
</evidence>
<reference evidence="9" key="1">
    <citation type="journal article" date="2021" name="PeerJ">
        <title>Extensive microbial diversity within the chicken gut microbiome revealed by metagenomics and culture.</title>
        <authorList>
            <person name="Gilroy R."/>
            <person name="Ravi A."/>
            <person name="Getino M."/>
            <person name="Pursley I."/>
            <person name="Horton D.L."/>
            <person name="Alikhan N.F."/>
            <person name="Baker D."/>
            <person name="Gharbi K."/>
            <person name="Hall N."/>
            <person name="Watson M."/>
            <person name="Adriaenssens E.M."/>
            <person name="Foster-Nyarko E."/>
            <person name="Jarju S."/>
            <person name="Secka A."/>
            <person name="Antonio M."/>
            <person name="Oren A."/>
            <person name="Chaudhuri R.R."/>
            <person name="La Ragione R."/>
            <person name="Hildebrand F."/>
            <person name="Pallen M.J."/>
        </authorList>
    </citation>
    <scope>NUCLEOTIDE SEQUENCE</scope>
    <source>
        <strain evidence="9">CHK188-5543</strain>
    </source>
</reference>
<evidence type="ECO:0000256" key="1">
    <source>
        <dbReference type="ARBA" id="ARBA00004496"/>
    </source>
</evidence>
<keyword evidence="4 9" id="KW-0762">Sugar transport</keyword>
<accession>A0A9D2B7R6</accession>
<sequence>MEMAVAQPQAVPEILLLTHGYLGAEMLKSAEMIIGRVEHVHTIPLTPQVSVEDYRLQVKQAIQAMPEGSIVLADLFGGTPCNTAAALSRELTVHLVAGVNLTALIDSIQLREECQGRELCEQVAQGAREGVRVICL</sequence>
<dbReference type="PROSITE" id="PS51096">
    <property type="entry name" value="PTS_EIIA_TYPE_4"/>
    <property type="match status" value="1"/>
</dbReference>
<name>A0A9D2B7R6_9FIRM</name>
<dbReference type="Pfam" id="PF03610">
    <property type="entry name" value="EIIA-man"/>
    <property type="match status" value="1"/>
</dbReference>
<dbReference type="EMBL" id="DXES01000192">
    <property type="protein sequence ID" value="HIX66400.1"/>
    <property type="molecule type" value="Genomic_DNA"/>
</dbReference>
<gene>
    <name evidence="9" type="ORF">H9736_09150</name>
</gene>
<dbReference type="PANTHER" id="PTHR33799:SF1">
    <property type="entry name" value="PTS SYSTEM MANNOSE-SPECIFIC EIIAB COMPONENT-RELATED"/>
    <property type="match status" value="1"/>
</dbReference>
<dbReference type="GO" id="GO:0016020">
    <property type="term" value="C:membrane"/>
    <property type="evidence" value="ECO:0007669"/>
    <property type="project" value="InterPro"/>
</dbReference>
<evidence type="ECO:0000256" key="7">
    <source>
        <dbReference type="ARBA" id="ARBA00022777"/>
    </source>
</evidence>
<dbReference type="SUPFAM" id="SSF53062">
    <property type="entry name" value="PTS system fructose IIA component-like"/>
    <property type="match status" value="1"/>
</dbReference>
<reference evidence="9" key="2">
    <citation type="submission" date="2021-04" db="EMBL/GenBank/DDBJ databases">
        <authorList>
            <person name="Gilroy R."/>
        </authorList>
    </citation>
    <scope>NUCLEOTIDE SEQUENCE</scope>
    <source>
        <strain evidence="9">CHK188-5543</strain>
    </source>
</reference>
<dbReference type="GO" id="GO:0009401">
    <property type="term" value="P:phosphoenolpyruvate-dependent sugar phosphotransferase system"/>
    <property type="evidence" value="ECO:0007669"/>
    <property type="project" value="UniProtKB-KW"/>
</dbReference>
<dbReference type="AlphaFoldDB" id="A0A9D2B7R6"/>
<dbReference type="Proteomes" id="UP000886800">
    <property type="component" value="Unassembled WGS sequence"/>
</dbReference>
<evidence type="ECO:0000256" key="4">
    <source>
        <dbReference type="ARBA" id="ARBA00022597"/>
    </source>
</evidence>
<dbReference type="InterPro" id="IPR051471">
    <property type="entry name" value="Bacterial_PTS_sugar_comp"/>
</dbReference>
<dbReference type="InterPro" id="IPR036662">
    <property type="entry name" value="PTS_EIIA_man-typ_sf"/>
</dbReference>
<dbReference type="InterPro" id="IPR033887">
    <property type="entry name" value="PTS_IIA_man"/>
</dbReference>
<keyword evidence="3" id="KW-0963">Cytoplasm</keyword>
<dbReference type="Gene3D" id="3.40.50.510">
    <property type="entry name" value="Phosphotransferase system, mannose-type IIA component"/>
    <property type="match status" value="1"/>
</dbReference>
<keyword evidence="2" id="KW-0813">Transport</keyword>
<dbReference type="PANTHER" id="PTHR33799">
    <property type="entry name" value="PTS PERMEASE-RELATED-RELATED"/>
    <property type="match status" value="1"/>
</dbReference>
<keyword evidence="7" id="KW-0418">Kinase</keyword>
<evidence type="ECO:0000256" key="6">
    <source>
        <dbReference type="ARBA" id="ARBA00022683"/>
    </source>
</evidence>
<evidence type="ECO:0000256" key="5">
    <source>
        <dbReference type="ARBA" id="ARBA00022679"/>
    </source>
</evidence>
<keyword evidence="6" id="KW-0598">Phosphotransferase system</keyword>
<organism evidence="9 10">
    <name type="scientific">Candidatus Anaerotruncus excrementipullorum</name>
    <dbReference type="NCBI Taxonomy" id="2838465"/>
    <lineage>
        <taxon>Bacteria</taxon>
        <taxon>Bacillati</taxon>
        <taxon>Bacillota</taxon>
        <taxon>Clostridia</taxon>
        <taxon>Eubacteriales</taxon>
        <taxon>Oscillospiraceae</taxon>
        <taxon>Anaerotruncus</taxon>
    </lineage>
</organism>
<evidence type="ECO:0000256" key="3">
    <source>
        <dbReference type="ARBA" id="ARBA00022490"/>
    </source>
</evidence>
<evidence type="ECO:0000259" key="8">
    <source>
        <dbReference type="PROSITE" id="PS51096"/>
    </source>
</evidence>
<evidence type="ECO:0000313" key="9">
    <source>
        <dbReference type="EMBL" id="HIX66400.1"/>
    </source>
</evidence>
<comment type="subcellular location">
    <subcellularLocation>
        <location evidence="1">Cytoplasm</location>
    </subcellularLocation>
</comment>
<evidence type="ECO:0000313" key="10">
    <source>
        <dbReference type="Proteomes" id="UP000886800"/>
    </source>
</evidence>
<protein>
    <submittedName>
        <fullName evidence="9">PTS sugar transporter subunit IIA</fullName>
    </submittedName>
</protein>
<dbReference type="GO" id="GO:0016301">
    <property type="term" value="F:kinase activity"/>
    <property type="evidence" value="ECO:0007669"/>
    <property type="project" value="UniProtKB-KW"/>
</dbReference>
<dbReference type="CDD" id="cd00006">
    <property type="entry name" value="PTS_IIA_man"/>
    <property type="match status" value="1"/>
</dbReference>
<dbReference type="GO" id="GO:0005737">
    <property type="term" value="C:cytoplasm"/>
    <property type="evidence" value="ECO:0007669"/>
    <property type="project" value="UniProtKB-SubCell"/>
</dbReference>
<dbReference type="InterPro" id="IPR004701">
    <property type="entry name" value="PTS_EIIA_man-typ"/>
</dbReference>
<proteinExistence type="predicted"/>
<keyword evidence="5" id="KW-0808">Transferase</keyword>